<reference evidence="6 7" key="1">
    <citation type="submission" date="2018-10" db="EMBL/GenBank/DDBJ databases">
        <title>Isolation, diversity and antifungal activity of actinobacteria from wheat.</title>
        <authorList>
            <person name="Han C."/>
        </authorList>
    </citation>
    <scope>NUCLEOTIDE SEQUENCE [LARGE SCALE GENOMIC DNA]</scope>
    <source>
        <strain evidence="6 7">NEAU-YY56</strain>
    </source>
</reference>
<dbReference type="Gene3D" id="3.20.20.70">
    <property type="entry name" value="Aldolase class I"/>
    <property type="match status" value="1"/>
</dbReference>
<dbReference type="InterPro" id="IPR050146">
    <property type="entry name" value="Type-I_3-dehydroquinase"/>
</dbReference>
<dbReference type="Pfam" id="PF01487">
    <property type="entry name" value="DHquinase_I"/>
    <property type="match status" value="1"/>
</dbReference>
<evidence type="ECO:0000256" key="2">
    <source>
        <dbReference type="ARBA" id="ARBA00023141"/>
    </source>
</evidence>
<dbReference type="GO" id="GO:0008652">
    <property type="term" value="P:amino acid biosynthetic process"/>
    <property type="evidence" value="ECO:0007669"/>
    <property type="project" value="UniProtKB-KW"/>
</dbReference>
<comment type="function">
    <text evidence="5">Involved in the third step of the chorismate pathway, which leads to the biosynthesis of aromatic amino acids. Catalyzes the cis-dehydration of 3-dehydroquinate (DHQ) and introduces the first double bond of the aromatic ring to yield 3-dehydroshikimate.</text>
</comment>
<organism evidence="6 7">
    <name type="scientific">Cellulomonas triticagri</name>
    <dbReference type="NCBI Taxonomy" id="2483352"/>
    <lineage>
        <taxon>Bacteria</taxon>
        <taxon>Bacillati</taxon>
        <taxon>Actinomycetota</taxon>
        <taxon>Actinomycetes</taxon>
        <taxon>Micrococcales</taxon>
        <taxon>Cellulomonadaceae</taxon>
        <taxon>Cellulomonas</taxon>
    </lineage>
</organism>
<feature type="active site" description="Schiff-base intermediate with substrate" evidence="5">
    <location>
        <position position="187"/>
    </location>
</feature>
<keyword evidence="2 5" id="KW-0057">Aromatic amino acid biosynthesis</keyword>
<dbReference type="GO" id="GO:0009073">
    <property type="term" value="P:aromatic amino acid family biosynthetic process"/>
    <property type="evidence" value="ECO:0007669"/>
    <property type="project" value="UniProtKB-KW"/>
</dbReference>
<dbReference type="Proteomes" id="UP000269289">
    <property type="component" value="Unassembled WGS sequence"/>
</dbReference>
<feature type="binding site" evidence="5">
    <location>
        <position position="229"/>
    </location>
    <ligand>
        <name>3-dehydroquinate</name>
        <dbReference type="ChEBI" id="CHEBI:32364"/>
    </ligand>
</feature>
<keyword evidence="3 5" id="KW-0456">Lyase</keyword>
<keyword evidence="4 5" id="KW-0704">Schiff base</keyword>
<evidence type="ECO:0000256" key="1">
    <source>
        <dbReference type="ARBA" id="ARBA00001864"/>
    </source>
</evidence>
<dbReference type="RefSeq" id="WP_122149522.1">
    <property type="nucleotide sequence ID" value="NZ_RFFI01000056.1"/>
</dbReference>
<comment type="similarity">
    <text evidence="5">Belongs to the type-I 3-dehydroquinase family.</text>
</comment>
<feature type="binding site" evidence="5">
    <location>
        <begin position="59"/>
        <end position="61"/>
    </location>
    <ligand>
        <name>3-dehydroquinate</name>
        <dbReference type="ChEBI" id="CHEBI:32364"/>
    </ligand>
</feature>
<comment type="pathway">
    <text evidence="5">Metabolic intermediate biosynthesis; chorismate biosynthesis; chorismate from D-erythrose 4-phosphate and phosphoenolpyruvate: step 3/7.</text>
</comment>
<evidence type="ECO:0000256" key="3">
    <source>
        <dbReference type="ARBA" id="ARBA00023239"/>
    </source>
</evidence>
<dbReference type="OrthoDB" id="9813659at2"/>
<dbReference type="PANTHER" id="PTHR43699">
    <property type="entry name" value="3-DEHYDROQUINATE DEHYDRATASE"/>
    <property type="match status" value="1"/>
</dbReference>
<dbReference type="PANTHER" id="PTHR43699:SF1">
    <property type="entry name" value="3-DEHYDROQUINATE DEHYDRATASE"/>
    <property type="match status" value="1"/>
</dbReference>
<comment type="subunit">
    <text evidence="5">Homodimer.</text>
</comment>
<feature type="active site" description="Proton donor/acceptor" evidence="5">
    <location>
        <position position="160"/>
    </location>
</feature>
<evidence type="ECO:0000256" key="4">
    <source>
        <dbReference type="ARBA" id="ARBA00023270"/>
    </source>
</evidence>
<comment type="caution">
    <text evidence="6">The sequence shown here is derived from an EMBL/GenBank/DDBJ whole genome shotgun (WGS) entry which is preliminary data.</text>
</comment>
<evidence type="ECO:0000313" key="7">
    <source>
        <dbReference type="Proteomes" id="UP000269289"/>
    </source>
</evidence>
<keyword evidence="5" id="KW-0028">Amino-acid biosynthesis</keyword>
<dbReference type="NCBIfam" id="TIGR01093">
    <property type="entry name" value="aroD"/>
    <property type="match status" value="1"/>
</dbReference>
<feature type="binding site" evidence="5">
    <location>
        <position position="99"/>
    </location>
    <ligand>
        <name>3-dehydroquinate</name>
        <dbReference type="ChEBI" id="CHEBI:32364"/>
    </ligand>
</feature>
<sequence length="268" mass="26745">MATEPEDGTPAPLPVTVRGTTLGAGRPAVVVPLTGATVEALLAEVAAVLAVAEQVDLVEWRVDHLAAGLAPADVVAAGRAVTGALDAAPRRLPLLVTIRTTAEGGSADVDPPGYEAALRAAVDAGIADLLDVEVARDAATVDRVVARAHAAGVPVVGSHHDFDRTPPREQIAATLLAMADLGADVLKVAVMPHDPGDVLALLGATWDTTRRTGRPVITMAMGPLGVASRVAGGTFGSAATFAAVGAASAPGQVGLAALRAALDVVHPA</sequence>
<dbReference type="GO" id="GO:0003855">
    <property type="term" value="F:3-dehydroquinate dehydratase activity"/>
    <property type="evidence" value="ECO:0007669"/>
    <property type="project" value="UniProtKB-UniRule"/>
</dbReference>
<comment type="catalytic activity">
    <reaction evidence="1 5">
        <text>3-dehydroquinate = 3-dehydroshikimate + H2O</text>
        <dbReference type="Rhea" id="RHEA:21096"/>
        <dbReference type="ChEBI" id="CHEBI:15377"/>
        <dbReference type="ChEBI" id="CHEBI:16630"/>
        <dbReference type="ChEBI" id="CHEBI:32364"/>
        <dbReference type="EC" id="4.2.1.10"/>
    </reaction>
</comment>
<dbReference type="HAMAP" id="MF_00214">
    <property type="entry name" value="AroD"/>
    <property type="match status" value="1"/>
</dbReference>
<dbReference type="InterPro" id="IPR018508">
    <property type="entry name" value="3-dehydroquinate_DH_AS"/>
</dbReference>
<dbReference type="PROSITE" id="PS01028">
    <property type="entry name" value="DEHYDROQUINASE_I"/>
    <property type="match status" value="1"/>
</dbReference>
<keyword evidence="7" id="KW-1185">Reference proteome</keyword>
<feature type="binding site" evidence="5">
    <location>
        <position position="248"/>
    </location>
    <ligand>
        <name>3-dehydroquinate</name>
        <dbReference type="ChEBI" id="CHEBI:32364"/>
    </ligand>
</feature>
<proteinExistence type="inferred from homology"/>
<dbReference type="FunFam" id="3.20.20.70:FF:000047">
    <property type="entry name" value="3-dehydroquinate dehydratase"/>
    <property type="match status" value="1"/>
</dbReference>
<dbReference type="EC" id="4.2.1.10" evidence="5"/>
<dbReference type="SUPFAM" id="SSF51569">
    <property type="entry name" value="Aldolase"/>
    <property type="match status" value="1"/>
</dbReference>
<dbReference type="AlphaFoldDB" id="A0A3M2J558"/>
<dbReference type="UniPathway" id="UPA00053">
    <property type="reaction ID" value="UER00086"/>
</dbReference>
<dbReference type="GO" id="GO:0009423">
    <property type="term" value="P:chorismate biosynthetic process"/>
    <property type="evidence" value="ECO:0007669"/>
    <property type="project" value="UniProtKB-UniRule"/>
</dbReference>
<dbReference type="EMBL" id="RFFI01000056">
    <property type="protein sequence ID" value="RMI09232.1"/>
    <property type="molecule type" value="Genomic_DNA"/>
</dbReference>
<evidence type="ECO:0000256" key="5">
    <source>
        <dbReference type="HAMAP-Rule" id="MF_00214"/>
    </source>
</evidence>
<evidence type="ECO:0000313" key="6">
    <source>
        <dbReference type="EMBL" id="RMI09232.1"/>
    </source>
</evidence>
<dbReference type="GO" id="GO:0046279">
    <property type="term" value="P:3,4-dihydroxybenzoate biosynthetic process"/>
    <property type="evidence" value="ECO:0007669"/>
    <property type="project" value="UniProtKB-ARBA"/>
</dbReference>
<dbReference type="InterPro" id="IPR013785">
    <property type="entry name" value="Aldolase_TIM"/>
</dbReference>
<dbReference type="InterPro" id="IPR001381">
    <property type="entry name" value="DHquinase_I"/>
</dbReference>
<accession>A0A3M2J558</accession>
<protein>
    <recommendedName>
        <fullName evidence="5">3-dehydroquinate dehydratase</fullName>
        <shortName evidence="5">3-dehydroquinase</shortName>
        <ecNumber evidence="5">4.2.1.10</ecNumber>
    </recommendedName>
    <alternativeName>
        <fullName evidence="5">Type I DHQase</fullName>
    </alternativeName>
    <alternativeName>
        <fullName evidence="5">Type I dehydroquinase</fullName>
        <shortName evidence="5">DHQ1</shortName>
    </alternativeName>
</protein>
<comment type="caution">
    <text evidence="5">Lacks conserved residue(s) required for the propagation of feature annotation.</text>
</comment>
<gene>
    <name evidence="5 6" type="primary">aroD</name>
    <name evidence="6" type="ORF">EBM89_11270</name>
</gene>
<dbReference type="CDD" id="cd00502">
    <property type="entry name" value="DHQase_I"/>
    <property type="match status" value="1"/>
</dbReference>
<feature type="binding site" evidence="5">
    <location>
        <position position="252"/>
    </location>
    <ligand>
        <name>3-dehydroquinate</name>
        <dbReference type="ChEBI" id="CHEBI:32364"/>
    </ligand>
</feature>
<name>A0A3M2J558_9CELL</name>